<dbReference type="OrthoDB" id="3691757at2"/>
<proteinExistence type="predicted"/>
<accession>A0A5Q0GVH3</accession>
<keyword evidence="2" id="KW-1185">Reference proteome</keyword>
<protein>
    <submittedName>
        <fullName evidence="1">Uncharacterized protein</fullName>
    </submittedName>
</protein>
<dbReference type="RefSeq" id="WP_033427413.1">
    <property type="nucleotide sequence ID" value="NZ_CP034550.1"/>
</dbReference>
<dbReference type="KEGG" id="ssyi:EKG83_08265"/>
<evidence type="ECO:0000313" key="2">
    <source>
        <dbReference type="Proteomes" id="UP000325787"/>
    </source>
</evidence>
<name>A0A5Q0GVH3_SACSY</name>
<evidence type="ECO:0000313" key="1">
    <source>
        <dbReference type="EMBL" id="QFZ17470.1"/>
    </source>
</evidence>
<dbReference type="Proteomes" id="UP000325787">
    <property type="component" value="Chromosome"/>
</dbReference>
<gene>
    <name evidence="1" type="ORF">EKG83_08265</name>
</gene>
<organism evidence="1 2">
    <name type="scientific">Saccharothrix syringae</name>
    <name type="common">Nocardiopsis syringae</name>
    <dbReference type="NCBI Taxonomy" id="103733"/>
    <lineage>
        <taxon>Bacteria</taxon>
        <taxon>Bacillati</taxon>
        <taxon>Actinomycetota</taxon>
        <taxon>Actinomycetes</taxon>
        <taxon>Pseudonocardiales</taxon>
        <taxon>Pseudonocardiaceae</taxon>
        <taxon>Saccharothrix</taxon>
    </lineage>
</organism>
<dbReference type="EMBL" id="CP034550">
    <property type="protein sequence ID" value="QFZ17470.1"/>
    <property type="molecule type" value="Genomic_DNA"/>
</dbReference>
<reference evidence="2" key="1">
    <citation type="journal article" date="2021" name="Curr. Microbiol.">
        <title>Complete genome of nocamycin-producing strain Saccharothrix syringae NRRL B-16468 reveals the biosynthetic potential for secondary metabolites.</title>
        <authorList>
            <person name="Mo X."/>
            <person name="Yang S."/>
        </authorList>
    </citation>
    <scope>NUCLEOTIDE SEQUENCE [LARGE SCALE GENOMIC DNA]</scope>
    <source>
        <strain evidence="2">ATCC 51364 / DSM 43886 / JCM 6844 / KCTC 9398 / NBRC 14523 / NRRL B-16468 / INA 2240</strain>
    </source>
</reference>
<dbReference type="AlphaFoldDB" id="A0A5Q0GVH3"/>
<sequence>MTHPADPGPRSVRLIFEYDDDRLRLVHQQQVDVAVTGFDLPREHTPGDHVEVRDADGTPLGRVAVRAPAGTSAEVFPEDPDDPITRTDLPAARGAFTVVVPVTADADHVAVVRVAPTSGRATAESAGTAAVTELASFPLEPR</sequence>